<reference evidence="3" key="2">
    <citation type="journal article" date="2022" name="Hortic Res">
        <title>The genome of Dioscorea zingiberensis sheds light on the biosynthesis, origin and evolution of the medicinally important diosgenin saponins.</title>
        <authorList>
            <person name="Li Y."/>
            <person name="Tan C."/>
            <person name="Li Z."/>
            <person name="Guo J."/>
            <person name="Li S."/>
            <person name="Chen X."/>
            <person name="Wang C."/>
            <person name="Dai X."/>
            <person name="Yang H."/>
            <person name="Song W."/>
            <person name="Hou L."/>
            <person name="Xu J."/>
            <person name="Tong Z."/>
            <person name="Xu A."/>
            <person name="Yuan X."/>
            <person name="Wang W."/>
            <person name="Yang Q."/>
            <person name="Chen L."/>
            <person name="Sun Z."/>
            <person name="Wang K."/>
            <person name="Pan B."/>
            <person name="Chen J."/>
            <person name="Bao Y."/>
            <person name="Liu F."/>
            <person name="Qi X."/>
            <person name="Gang D.R."/>
            <person name="Wen J."/>
            <person name="Li J."/>
        </authorList>
    </citation>
    <scope>NUCLEOTIDE SEQUENCE</scope>
    <source>
        <strain evidence="3">Dzin_1.0</strain>
    </source>
</reference>
<dbReference type="AlphaFoldDB" id="A0A9D5D5R5"/>
<feature type="chain" id="PRO_5038450572" evidence="2">
    <location>
        <begin position="24"/>
        <end position="131"/>
    </location>
</feature>
<sequence>MSSRTKWVLGSILLLTVPFYKRILKIGDRVEKTAENMVEISREGGQETEKIGSDVAGALPDGNLKQEALEVEKFAEEVDNDAKIVEVFLHKVDKIKEELEELVEPNIEKQVKNETTIPNADLPENHSNTEK</sequence>
<keyword evidence="2" id="KW-0732">Signal</keyword>
<feature type="region of interest" description="Disordered" evidence="1">
    <location>
        <begin position="107"/>
        <end position="131"/>
    </location>
</feature>
<name>A0A9D5D5R5_9LILI</name>
<comment type="caution">
    <text evidence="3">The sequence shown here is derived from an EMBL/GenBank/DDBJ whole genome shotgun (WGS) entry which is preliminary data.</text>
</comment>
<keyword evidence="4" id="KW-1185">Reference proteome</keyword>
<reference evidence="3" key="1">
    <citation type="submission" date="2021-03" db="EMBL/GenBank/DDBJ databases">
        <authorList>
            <person name="Li Z."/>
            <person name="Yang C."/>
        </authorList>
    </citation>
    <scope>NUCLEOTIDE SEQUENCE</scope>
    <source>
        <strain evidence="3">Dzin_1.0</strain>
        <tissue evidence="3">Leaf</tissue>
    </source>
</reference>
<organism evidence="3 4">
    <name type="scientific">Dioscorea zingiberensis</name>
    <dbReference type="NCBI Taxonomy" id="325984"/>
    <lineage>
        <taxon>Eukaryota</taxon>
        <taxon>Viridiplantae</taxon>
        <taxon>Streptophyta</taxon>
        <taxon>Embryophyta</taxon>
        <taxon>Tracheophyta</taxon>
        <taxon>Spermatophyta</taxon>
        <taxon>Magnoliopsida</taxon>
        <taxon>Liliopsida</taxon>
        <taxon>Dioscoreales</taxon>
        <taxon>Dioscoreaceae</taxon>
        <taxon>Dioscorea</taxon>
    </lineage>
</organism>
<evidence type="ECO:0000313" key="4">
    <source>
        <dbReference type="Proteomes" id="UP001085076"/>
    </source>
</evidence>
<evidence type="ECO:0000256" key="2">
    <source>
        <dbReference type="SAM" id="SignalP"/>
    </source>
</evidence>
<dbReference type="OrthoDB" id="783687at2759"/>
<dbReference type="EMBL" id="JAGGNH010000001">
    <property type="protein sequence ID" value="KAJ0984578.1"/>
    <property type="molecule type" value="Genomic_DNA"/>
</dbReference>
<evidence type="ECO:0000313" key="3">
    <source>
        <dbReference type="EMBL" id="KAJ0984578.1"/>
    </source>
</evidence>
<feature type="signal peptide" evidence="2">
    <location>
        <begin position="1"/>
        <end position="23"/>
    </location>
</feature>
<proteinExistence type="predicted"/>
<protein>
    <submittedName>
        <fullName evidence="3">Uncharacterized protein</fullName>
    </submittedName>
</protein>
<gene>
    <name evidence="3" type="ORF">J5N97_002934</name>
</gene>
<dbReference type="PANTHER" id="PTHR33735:SF2">
    <property type="entry name" value="OS09G0468900 PROTEIN"/>
    <property type="match status" value="1"/>
</dbReference>
<evidence type="ECO:0000256" key="1">
    <source>
        <dbReference type="SAM" id="MobiDB-lite"/>
    </source>
</evidence>
<dbReference type="PANTHER" id="PTHR33735">
    <property type="entry name" value="EXPRESSED PROTEIN"/>
    <property type="match status" value="1"/>
</dbReference>
<accession>A0A9D5D5R5</accession>
<dbReference type="Proteomes" id="UP001085076">
    <property type="component" value="Miscellaneous, Linkage group lg01"/>
</dbReference>